<dbReference type="OMA" id="PHLKMFR"/>
<protein>
    <recommendedName>
        <fullName evidence="4">Beta/gamma crystallin 'Greek key' domain-containing protein</fullName>
    </recommendedName>
</protein>
<feature type="domain" description="Beta/gamma crystallin 'Greek key'" evidence="4">
    <location>
        <begin position="629"/>
        <end position="672"/>
    </location>
</feature>
<feature type="domain" description="Beta/gamma crystallin 'Greek key'" evidence="4">
    <location>
        <begin position="539"/>
        <end position="580"/>
    </location>
</feature>
<dbReference type="Ensembl" id="ENSGACT00000012586.1">
    <property type="protein sequence ID" value="ENSGACP00000012562.1"/>
    <property type="gene ID" value="ENSGACG00000009504.1"/>
</dbReference>
<dbReference type="InParanoid" id="G3P4N9"/>
<feature type="compositionally biased region" description="Basic and acidic residues" evidence="3">
    <location>
        <begin position="169"/>
        <end position="181"/>
    </location>
</feature>
<dbReference type="SMART" id="SM00247">
    <property type="entry name" value="XTALbg"/>
    <property type="match status" value="6"/>
</dbReference>
<feature type="domain" description="Beta/gamma crystallin 'Greek key'" evidence="4">
    <location>
        <begin position="719"/>
        <end position="763"/>
    </location>
</feature>
<dbReference type="SUPFAM" id="SSF50370">
    <property type="entry name" value="Ricin B-like lectins"/>
    <property type="match status" value="1"/>
</dbReference>
<dbReference type="GO" id="GO:0005212">
    <property type="term" value="F:structural constituent of eye lens"/>
    <property type="evidence" value="ECO:0007669"/>
    <property type="project" value="TreeGrafter"/>
</dbReference>
<accession>G3P4N9</accession>
<dbReference type="PROSITE" id="PS50231">
    <property type="entry name" value="RICIN_B_LECTIN"/>
    <property type="match status" value="1"/>
</dbReference>
<feature type="domain" description="Beta/gamma crystallin 'Greek key'" evidence="4">
    <location>
        <begin position="331"/>
        <end position="383"/>
    </location>
</feature>
<sequence length="989" mass="108622">PFSLPPRKHNPLRTPQPPFAMPAIKEARFEKTFDPEEFKFGLSKKSQFSVDASPSLLTSKYQEKETKNILKPARASLADRSMLLGILDPHSRLRDNTPVKDEDDVKEERDEQIKVKSRLEGSCVLNSLSSSILRAKRNGAVSPGDAPQLSPTLEHQPPPPSPTAGAALRDTRAPSFREEARTAGSVPGDSGLPLPAFNDTKLPDYLEKYLPQEPAKPEHSIKGEERVTAENSSEMTSISVRKSISRLKQIGRIITGYLNRTRLAFIQPSQANSVNYLNQIRTQKGFHKRPGKMVLFEKPQFSGQVHEIYRDMADATSLQLSPLISVKVVRGCWVIYEKPDFQGRCIALEEGCSELTNMWADSGPETEPQNSPPMLIGSIRLAVSDYSLPHIDLFTEPDGLGRVTPYHDDTIETGSFGVPLSTGSIRVHSGVWLVFSDPGFQGMISVLGTGEYPLPDSWGFTSPFVGSLRPLKMGGFKVENPNEVKAVLYEEPGLAGAGLEIDSDVFSFGESQGDVTGAAGANADSGKPVSVASLKIMGGLWVGYSEPAFEGQQYILEEGEYLHCGDWGGSDRLGSLRPISADFMSPHLKMFSDKDFGELGVNIGLTVPVIDMDATGYGVKTQSIDVFSGVWVAFEEPGFCGECYLLEKGLYGSPEDWGALQPRVASAMPVVLDDFENAAKFKLQIFSEPGFQGSVVPLEDSVASLQDAVSVSSCKVLAGSWLAFEGRDFTGRMYLLELGSYPDLRAMGCANAKSSILSLQTVGFEFSLPSITLFERCGLWGKRVVLTDGSVNLQLVGGCSRVQSVLVEGGIWVLYEGINYRGPQILLKPGEVPDWRKSSSWQTIGSLRPLMQQKRVPFRLRNRQTGLMLSVTGDLDDVKLMRVQETEETDGFEQIWHYQNGHLHCKLLEECCLSPSGSVTMAGSRVGLSPEPNNQDNLWSITPQGFIRYSQTSDLVLEVKGGKLYDKNQVILNKLNPAKLDQQWDVEII</sequence>
<dbReference type="GO" id="GO:0002088">
    <property type="term" value="P:lens development in camera-type eye"/>
    <property type="evidence" value="ECO:0007669"/>
    <property type="project" value="TreeGrafter"/>
</dbReference>
<feature type="region of interest" description="Disordered" evidence="3">
    <location>
        <begin position="211"/>
        <end position="234"/>
    </location>
</feature>
<organism evidence="5">
    <name type="scientific">Gasterosteus aculeatus</name>
    <name type="common">Three-spined stickleback</name>
    <dbReference type="NCBI Taxonomy" id="69293"/>
    <lineage>
        <taxon>Eukaryota</taxon>
        <taxon>Metazoa</taxon>
        <taxon>Chordata</taxon>
        <taxon>Craniata</taxon>
        <taxon>Vertebrata</taxon>
        <taxon>Euteleostomi</taxon>
        <taxon>Actinopterygii</taxon>
        <taxon>Neopterygii</taxon>
        <taxon>Teleostei</taxon>
        <taxon>Neoteleostei</taxon>
        <taxon>Acanthomorphata</taxon>
        <taxon>Eupercaria</taxon>
        <taxon>Perciformes</taxon>
        <taxon>Cottioidei</taxon>
        <taxon>Gasterosteales</taxon>
        <taxon>Gasterosteidae</taxon>
        <taxon>Gasterosteus</taxon>
    </lineage>
</organism>
<feature type="compositionally biased region" description="Basic and acidic residues" evidence="3">
    <location>
        <begin position="215"/>
        <end position="228"/>
    </location>
</feature>
<dbReference type="InterPro" id="IPR001064">
    <property type="entry name" value="Beta/gamma_crystallin"/>
</dbReference>
<reference evidence="5" key="1">
    <citation type="submission" date="2006-01" db="EMBL/GenBank/DDBJ databases">
        <authorList>
            <person name="Lindblad-Toh K."/>
            <person name="Mauceli E."/>
            <person name="Grabherr M."/>
            <person name="Chang J.L."/>
            <person name="Lander E.S."/>
        </authorList>
    </citation>
    <scope>NUCLEOTIDE SEQUENCE [LARGE SCALE GENOMIC DNA]</scope>
</reference>
<dbReference type="Bgee" id="ENSGACG00000009504">
    <property type="expression patterns" value="Expressed in zone of skin and 8 other cell types or tissues"/>
</dbReference>
<feature type="domain" description="Beta/gamma crystallin 'Greek key'" evidence="4">
    <location>
        <begin position="484"/>
        <end position="538"/>
    </location>
</feature>
<name>G3P4N9_GASAC</name>
<evidence type="ECO:0000259" key="4">
    <source>
        <dbReference type="PROSITE" id="PS50915"/>
    </source>
</evidence>
<dbReference type="eggNOG" id="ENOG502QUA4">
    <property type="taxonomic scope" value="Eukaryota"/>
</dbReference>
<feature type="domain" description="Beta/gamma crystallin 'Greek key'" evidence="4">
    <location>
        <begin position="681"/>
        <end position="718"/>
    </location>
</feature>
<dbReference type="InterPro" id="IPR035992">
    <property type="entry name" value="Ricin_B-like_lectins"/>
</dbReference>
<dbReference type="Pfam" id="PF00030">
    <property type="entry name" value="Crystall"/>
    <property type="match status" value="6"/>
</dbReference>
<dbReference type="Pfam" id="PF00652">
    <property type="entry name" value="Ricin_B_lectin"/>
    <property type="match status" value="1"/>
</dbReference>
<evidence type="ECO:0000256" key="1">
    <source>
        <dbReference type="ARBA" id="ARBA00009646"/>
    </source>
</evidence>
<dbReference type="AlphaFoldDB" id="G3P4N9"/>
<keyword evidence="2" id="KW-0677">Repeat</keyword>
<evidence type="ECO:0000256" key="2">
    <source>
        <dbReference type="ARBA" id="ARBA00022737"/>
    </source>
</evidence>
<dbReference type="InterPro" id="IPR050252">
    <property type="entry name" value="Beta/Gamma-Crystallin"/>
</dbReference>
<proteinExistence type="inferred from homology"/>
<evidence type="ECO:0000256" key="3">
    <source>
        <dbReference type="SAM" id="MobiDB-lite"/>
    </source>
</evidence>
<dbReference type="Gene3D" id="2.60.20.10">
    <property type="entry name" value="Crystallins"/>
    <property type="match status" value="6"/>
</dbReference>
<dbReference type="PANTHER" id="PTHR11818:SF2">
    <property type="entry name" value="BETA_GAMMA CRYSTALLIN DOMAIN-CONTAINING PROTEIN 1"/>
    <property type="match status" value="1"/>
</dbReference>
<dbReference type="PROSITE" id="PS50915">
    <property type="entry name" value="CRYSTALLIN_BETA_GAMMA"/>
    <property type="match status" value="9"/>
</dbReference>
<feature type="domain" description="Beta/gamma crystallin 'Greek key'" evidence="4">
    <location>
        <begin position="430"/>
        <end position="472"/>
    </location>
</feature>
<dbReference type="Gene3D" id="2.80.10.50">
    <property type="match status" value="1"/>
</dbReference>
<dbReference type="InterPro" id="IPR000772">
    <property type="entry name" value="Ricin_B_lectin"/>
</dbReference>
<dbReference type="SUPFAM" id="SSF49695">
    <property type="entry name" value="gamma-Crystallin-like"/>
    <property type="match status" value="3"/>
</dbReference>
<dbReference type="PANTHER" id="PTHR11818">
    <property type="entry name" value="BETA/GAMMA CRYSTALLIN"/>
    <property type="match status" value="1"/>
</dbReference>
<feature type="compositionally biased region" description="Basic and acidic residues" evidence="3">
    <location>
        <begin position="89"/>
        <end position="100"/>
    </location>
</feature>
<reference evidence="5" key="2">
    <citation type="submission" date="2024-04" db="UniProtKB">
        <authorList>
            <consortium name="Ensembl"/>
        </authorList>
    </citation>
    <scope>IDENTIFICATION</scope>
</reference>
<evidence type="ECO:0000313" key="5">
    <source>
        <dbReference type="Ensembl" id="ENSGACP00000012562.1"/>
    </source>
</evidence>
<comment type="similarity">
    <text evidence="1">Belongs to the beta/gamma-crystallin family.</text>
</comment>
<dbReference type="InterPro" id="IPR011024">
    <property type="entry name" value="G_crystallin-like"/>
</dbReference>
<feature type="region of interest" description="Disordered" evidence="3">
    <location>
        <begin position="138"/>
        <end position="197"/>
    </location>
</feature>
<dbReference type="STRING" id="69293.ENSGACP00000012562"/>
<feature type="domain" description="Beta/gamma crystallin 'Greek key'" evidence="4">
    <location>
        <begin position="810"/>
        <end position="851"/>
    </location>
</feature>
<feature type="domain" description="Beta/gamma crystallin 'Greek key'" evidence="4">
    <location>
        <begin position="291"/>
        <end position="330"/>
    </location>
</feature>
<dbReference type="GO" id="GO:0007601">
    <property type="term" value="P:visual perception"/>
    <property type="evidence" value="ECO:0007669"/>
    <property type="project" value="TreeGrafter"/>
</dbReference>
<feature type="region of interest" description="Disordered" evidence="3">
    <location>
        <begin position="89"/>
        <end position="113"/>
    </location>
</feature>